<organism evidence="1 2">
    <name type="scientific">Caerostris darwini</name>
    <dbReference type="NCBI Taxonomy" id="1538125"/>
    <lineage>
        <taxon>Eukaryota</taxon>
        <taxon>Metazoa</taxon>
        <taxon>Ecdysozoa</taxon>
        <taxon>Arthropoda</taxon>
        <taxon>Chelicerata</taxon>
        <taxon>Arachnida</taxon>
        <taxon>Araneae</taxon>
        <taxon>Araneomorphae</taxon>
        <taxon>Entelegynae</taxon>
        <taxon>Araneoidea</taxon>
        <taxon>Araneidae</taxon>
        <taxon>Caerostris</taxon>
    </lineage>
</organism>
<gene>
    <name evidence="1" type="ORF">CDAR_474551</name>
</gene>
<comment type="caution">
    <text evidence="1">The sequence shown here is derived from an EMBL/GenBank/DDBJ whole genome shotgun (WGS) entry which is preliminary data.</text>
</comment>
<dbReference type="EMBL" id="BPLQ01003050">
    <property type="protein sequence ID" value="GIX97590.1"/>
    <property type="molecule type" value="Genomic_DNA"/>
</dbReference>
<accession>A0AAV4PMH8</accession>
<proteinExistence type="predicted"/>
<evidence type="ECO:0000313" key="1">
    <source>
        <dbReference type="EMBL" id="GIX97590.1"/>
    </source>
</evidence>
<protein>
    <submittedName>
        <fullName evidence="1">Uncharacterized protein</fullName>
    </submittedName>
</protein>
<name>A0AAV4PMH8_9ARAC</name>
<dbReference type="Proteomes" id="UP001054837">
    <property type="component" value="Unassembled WGS sequence"/>
</dbReference>
<evidence type="ECO:0000313" key="2">
    <source>
        <dbReference type="Proteomes" id="UP001054837"/>
    </source>
</evidence>
<keyword evidence="2" id="KW-1185">Reference proteome</keyword>
<dbReference type="AlphaFoldDB" id="A0AAV4PMH8"/>
<sequence>MFFKEIITSPLSNNLRLIFRDCRTANTILRNPSLTLFGERGFCSFPNGVLTERQKRNMLHWPVCGTQCIPRNCCSSIVRRLKTCFLTFDEER</sequence>
<reference evidence="1 2" key="1">
    <citation type="submission" date="2021-06" db="EMBL/GenBank/DDBJ databases">
        <title>Caerostris darwini draft genome.</title>
        <authorList>
            <person name="Kono N."/>
            <person name="Arakawa K."/>
        </authorList>
    </citation>
    <scope>NUCLEOTIDE SEQUENCE [LARGE SCALE GENOMIC DNA]</scope>
</reference>